<evidence type="ECO:0000313" key="1">
    <source>
        <dbReference type="EMBL" id="SIT10342.1"/>
    </source>
</evidence>
<organism evidence="1 2">
    <name type="scientific">Roseivivax lentus</name>
    <dbReference type="NCBI Taxonomy" id="633194"/>
    <lineage>
        <taxon>Bacteria</taxon>
        <taxon>Pseudomonadati</taxon>
        <taxon>Pseudomonadota</taxon>
        <taxon>Alphaproteobacteria</taxon>
        <taxon>Rhodobacterales</taxon>
        <taxon>Roseobacteraceae</taxon>
        <taxon>Roseivivax</taxon>
    </lineage>
</organism>
<dbReference type="STRING" id="633194.SAMN05421759_11614"/>
<dbReference type="AlphaFoldDB" id="A0A1N7PID3"/>
<keyword evidence="2" id="KW-1185">Reference proteome</keyword>
<dbReference type="RefSeq" id="WP_076450148.1">
    <property type="nucleotide sequence ID" value="NZ_FTOQ01000016.1"/>
</dbReference>
<dbReference type="Proteomes" id="UP000186684">
    <property type="component" value="Unassembled WGS sequence"/>
</dbReference>
<name>A0A1N7PID3_9RHOB</name>
<reference evidence="2" key="1">
    <citation type="submission" date="2017-01" db="EMBL/GenBank/DDBJ databases">
        <authorList>
            <person name="Varghese N."/>
            <person name="Submissions S."/>
        </authorList>
    </citation>
    <scope>NUCLEOTIDE SEQUENCE [LARGE SCALE GENOMIC DNA]</scope>
    <source>
        <strain evidence="2">DSM 29430</strain>
    </source>
</reference>
<evidence type="ECO:0008006" key="3">
    <source>
        <dbReference type="Google" id="ProtNLM"/>
    </source>
</evidence>
<evidence type="ECO:0000313" key="2">
    <source>
        <dbReference type="Proteomes" id="UP000186684"/>
    </source>
</evidence>
<dbReference type="EMBL" id="FTOQ01000016">
    <property type="protein sequence ID" value="SIT10342.1"/>
    <property type="molecule type" value="Genomic_DNA"/>
</dbReference>
<gene>
    <name evidence="1" type="ORF">SAMN05421759_11614</name>
</gene>
<proteinExistence type="predicted"/>
<accession>A0A1N7PID3</accession>
<sequence length="155" mass="17724">MSLKTIEIDFDIHKRIEAERRSFDEPHYVALRRLLGLPEIEPAEIVDEDLSREGLPFVEDGVSVLHGSDARMRYLRGTQLYEGKFLDGKLVVDGKAYPTLSAAASDLARTKDGKKTSLNGWLYWEVRAPGTAKWRAMKDLREQAQHQLTNVKKWV</sequence>
<dbReference type="OrthoDB" id="8456477at2"/>
<protein>
    <recommendedName>
        <fullName evidence="3">RAMA domain-containing protein</fullName>
    </recommendedName>
</protein>